<gene>
    <name evidence="1" type="ORF">SAMN05421823_102560</name>
</gene>
<evidence type="ECO:0000313" key="2">
    <source>
        <dbReference type="Proteomes" id="UP000198510"/>
    </source>
</evidence>
<keyword evidence="2" id="KW-1185">Reference proteome</keyword>
<name>A0A1G9BA52_9BACT</name>
<reference evidence="1 2" key="1">
    <citation type="submission" date="2016-10" db="EMBL/GenBank/DDBJ databases">
        <authorList>
            <person name="de Groot N.N."/>
        </authorList>
    </citation>
    <scope>NUCLEOTIDE SEQUENCE [LARGE SCALE GENOMIC DNA]</scope>
    <source>
        <strain evidence="1 2">DSM 25186</strain>
    </source>
</reference>
<sequence>MSDIEADITRNRDLIFGSGALYLPVGPIVCSASCKSAVWGDPTAEDFEIRLYPEEIVWSSLDGQELTRSSPVHLVHYCEDTMQLLTHHAIITRGLPITQLKEIYQMQHKMLEAKMWAGKLYLEARKEIEEQLNKHILR</sequence>
<proteinExistence type="predicted"/>
<dbReference type="Proteomes" id="UP000198510">
    <property type="component" value="Unassembled WGS sequence"/>
</dbReference>
<dbReference type="AlphaFoldDB" id="A0A1G9BA52"/>
<accession>A0A1G9BA52</accession>
<dbReference type="OrthoDB" id="9814441at2"/>
<organism evidence="1 2">
    <name type="scientific">Catalinimonas alkaloidigena</name>
    <dbReference type="NCBI Taxonomy" id="1075417"/>
    <lineage>
        <taxon>Bacteria</taxon>
        <taxon>Pseudomonadati</taxon>
        <taxon>Bacteroidota</taxon>
        <taxon>Cytophagia</taxon>
        <taxon>Cytophagales</taxon>
        <taxon>Catalimonadaceae</taxon>
        <taxon>Catalinimonas</taxon>
    </lineage>
</organism>
<evidence type="ECO:0000313" key="1">
    <source>
        <dbReference type="EMBL" id="SDK36333.1"/>
    </source>
</evidence>
<dbReference type="EMBL" id="FNFO01000002">
    <property type="protein sequence ID" value="SDK36333.1"/>
    <property type="molecule type" value="Genomic_DNA"/>
</dbReference>
<protein>
    <submittedName>
        <fullName evidence="1">Uncharacterized protein</fullName>
    </submittedName>
</protein>